<dbReference type="Pfam" id="PF00106">
    <property type="entry name" value="adh_short"/>
    <property type="match status" value="1"/>
</dbReference>
<dbReference type="PANTHER" id="PTHR43157">
    <property type="entry name" value="PHOSPHATIDYLINOSITOL-GLYCAN BIOSYNTHESIS CLASS F PROTEIN-RELATED"/>
    <property type="match status" value="1"/>
</dbReference>
<dbReference type="SUPFAM" id="SSF50370">
    <property type="entry name" value="Ricin B-like lectins"/>
    <property type="match status" value="1"/>
</dbReference>
<evidence type="ECO:0000256" key="1">
    <source>
        <dbReference type="ARBA" id="ARBA00001936"/>
    </source>
</evidence>
<dbReference type="InterPro" id="IPR002347">
    <property type="entry name" value="SDR_fam"/>
</dbReference>
<evidence type="ECO:0000259" key="4">
    <source>
        <dbReference type="Pfam" id="PF00652"/>
    </source>
</evidence>
<name>A0A915JNJ6_ROMCU</name>
<keyword evidence="3" id="KW-0464">Manganese</keyword>
<evidence type="ECO:0000313" key="5">
    <source>
        <dbReference type="Proteomes" id="UP000887565"/>
    </source>
</evidence>
<proteinExistence type="predicted"/>
<dbReference type="AlphaFoldDB" id="A0A915JNJ6"/>
<evidence type="ECO:0000313" key="6">
    <source>
        <dbReference type="WBParaSite" id="nRc.2.0.1.t27662-RA"/>
    </source>
</evidence>
<dbReference type="Gene3D" id="3.40.50.720">
    <property type="entry name" value="NAD(P)-binding Rossmann-like Domain"/>
    <property type="match status" value="1"/>
</dbReference>
<dbReference type="InterPro" id="IPR000772">
    <property type="entry name" value="Ricin_B_lectin"/>
</dbReference>
<dbReference type="Gene3D" id="1.10.8.460">
    <property type="entry name" value="ppGaNTase-T1 linker domain-like"/>
    <property type="match status" value="1"/>
</dbReference>
<organism evidence="5 6">
    <name type="scientific">Romanomermis culicivorax</name>
    <name type="common">Nematode worm</name>
    <dbReference type="NCBI Taxonomy" id="13658"/>
    <lineage>
        <taxon>Eukaryota</taxon>
        <taxon>Metazoa</taxon>
        <taxon>Ecdysozoa</taxon>
        <taxon>Nematoda</taxon>
        <taxon>Enoplea</taxon>
        <taxon>Dorylaimia</taxon>
        <taxon>Mermithida</taxon>
        <taxon>Mermithoidea</taxon>
        <taxon>Mermithidae</taxon>
        <taxon>Romanomermis</taxon>
    </lineage>
</organism>
<dbReference type="PROSITE" id="PS50231">
    <property type="entry name" value="RICIN_B_LECTIN"/>
    <property type="match status" value="1"/>
</dbReference>
<protein>
    <submittedName>
        <fullName evidence="6">Ricin B lectin domain-containing protein</fullName>
    </submittedName>
</protein>
<dbReference type="SUPFAM" id="SSF51735">
    <property type="entry name" value="NAD(P)-binding Rossmann-fold domains"/>
    <property type="match status" value="1"/>
</dbReference>
<dbReference type="PANTHER" id="PTHR43157:SF31">
    <property type="entry name" value="PHOSPHATIDYLINOSITOL-GLYCAN BIOSYNTHESIS CLASS F PROTEIN"/>
    <property type="match status" value="1"/>
</dbReference>
<sequence>MYSSLRNTRRVADVWLADYAAFFLDIQPEVANIDAGDISSRSAIRQKLKCKSFDWYHKNVYPELNLPIDRPGEFYVKIRNNDYCLGYDRYARNWTLKFINCSDRYARQLWKANNQNSTLMIPENFCLTTTESDPEKITVATCNGGSSDRWEIDDQRIKLKKNGFCLSGAMSSLPLSLSLKVGVPLAIVVGGHYCYKTFNFNVPVYDVPKDLKKRVFIVTGANEGIGKATVEALAPTGARVIMACRSADQCRDVRRQIVISSKNRQVVCRECDLSSFESIKKFAARMIKEEPRIDVLINNAGVKYVYPRETTRESIEVQLATNFLGHHLLTALLVDKLKECAPSRIVNVIGNAYTKGTINFEDLNMEKNYQPADAYDQSKLATALTTIEWARRLEGSGVTINGVDPGPSFTNIERHTDAWFKFIRSAFYYISRREARQGAFPPLYAALSLEMKGITGKYVNKLLDAQDFSDSVGADEILQKKMFLTGDKWARLEQAKEDVKSMVASMPEPTTLKKEDQVSKIVVDVTKASQNLKPENLKLNA</sequence>
<dbReference type="InterPro" id="IPR035992">
    <property type="entry name" value="Ricin_B-like_lectins"/>
</dbReference>
<dbReference type="PRINTS" id="PR00081">
    <property type="entry name" value="GDHRDH"/>
</dbReference>
<dbReference type="Pfam" id="PF00652">
    <property type="entry name" value="Ricin_B_lectin"/>
    <property type="match status" value="1"/>
</dbReference>
<dbReference type="CDD" id="cd05327">
    <property type="entry name" value="retinol-DH_like_SDR_c_like"/>
    <property type="match status" value="1"/>
</dbReference>
<dbReference type="Gene3D" id="2.80.10.50">
    <property type="match status" value="1"/>
</dbReference>
<dbReference type="Proteomes" id="UP000887565">
    <property type="component" value="Unplaced"/>
</dbReference>
<evidence type="ECO:0000256" key="3">
    <source>
        <dbReference type="ARBA" id="ARBA00023211"/>
    </source>
</evidence>
<dbReference type="InterPro" id="IPR036291">
    <property type="entry name" value="NAD(P)-bd_dom_sf"/>
</dbReference>
<keyword evidence="2" id="KW-0560">Oxidoreductase</keyword>
<comment type="cofactor">
    <cofactor evidence="1">
        <name>Mn(2+)</name>
        <dbReference type="ChEBI" id="CHEBI:29035"/>
    </cofactor>
</comment>
<keyword evidence="5" id="KW-1185">Reference proteome</keyword>
<dbReference type="WBParaSite" id="nRc.2.0.1.t27662-RA">
    <property type="protein sequence ID" value="nRc.2.0.1.t27662-RA"/>
    <property type="gene ID" value="nRc.2.0.1.g27662"/>
</dbReference>
<accession>A0A915JNJ6</accession>
<dbReference type="GO" id="GO:0016491">
    <property type="term" value="F:oxidoreductase activity"/>
    <property type="evidence" value="ECO:0007669"/>
    <property type="project" value="UniProtKB-KW"/>
</dbReference>
<feature type="domain" description="Ricin B lectin" evidence="4">
    <location>
        <begin position="75"/>
        <end position="172"/>
    </location>
</feature>
<evidence type="ECO:0000256" key="2">
    <source>
        <dbReference type="ARBA" id="ARBA00023002"/>
    </source>
</evidence>
<reference evidence="6" key="1">
    <citation type="submission" date="2022-11" db="UniProtKB">
        <authorList>
            <consortium name="WormBaseParasite"/>
        </authorList>
    </citation>
    <scope>IDENTIFICATION</scope>
</reference>